<dbReference type="PANTHER" id="PTHR42711">
    <property type="entry name" value="ABC TRANSPORTER ATP-BINDING PROTEIN"/>
    <property type="match status" value="1"/>
</dbReference>
<evidence type="ECO:0000256" key="1">
    <source>
        <dbReference type="ARBA" id="ARBA00004202"/>
    </source>
</evidence>
<dbReference type="Proteomes" id="UP000013525">
    <property type="component" value="Unassembled WGS sequence"/>
</dbReference>
<keyword evidence="5" id="KW-0046">Antibiotic resistance</keyword>
<sequence length="265" mass="28595">MMHAIDVREMTKRYGSRIAVDSVSLTVGAGEIVGLLGGNGAGKTTTVETIAGLRTADSGQVRVTGLDPVAERGRVRTVLGVQLQNAAFHYSLTARELLHLYSRFYPDPVPVDDLLGTLGLTDVAGTRFENLSGGQMQRLSIAVALVGRPRVVLLDELSTGLDPAARRMIWGTVRGLRDDGVAVLLVSHLMEEVETLCDRLVLLEHGRVREQGTVDEVIARAGIGEEIEFRGAGGELHSRRATLDDAFVALSGERRTDSTEGQEQR</sequence>
<dbReference type="GO" id="GO:0005886">
    <property type="term" value="C:plasma membrane"/>
    <property type="evidence" value="ECO:0007669"/>
    <property type="project" value="UniProtKB-SubCell"/>
</dbReference>
<dbReference type="InterPro" id="IPR003593">
    <property type="entry name" value="AAA+_ATPase"/>
</dbReference>
<dbReference type="GO" id="GO:0046677">
    <property type="term" value="P:response to antibiotic"/>
    <property type="evidence" value="ECO:0007669"/>
    <property type="project" value="UniProtKB-KW"/>
</dbReference>
<dbReference type="CDD" id="cd03230">
    <property type="entry name" value="ABC_DR_subfamily_A"/>
    <property type="match status" value="1"/>
</dbReference>
<evidence type="ECO:0000259" key="6">
    <source>
        <dbReference type="PROSITE" id="PS50893"/>
    </source>
</evidence>
<keyword evidence="8" id="KW-1185">Reference proteome</keyword>
<accession>R7WM20</accession>
<dbReference type="SUPFAM" id="SSF52540">
    <property type="entry name" value="P-loop containing nucleoside triphosphate hydrolases"/>
    <property type="match status" value="1"/>
</dbReference>
<keyword evidence="4" id="KW-0067">ATP-binding</keyword>
<name>R7WM20_9NOCA</name>
<keyword evidence="2" id="KW-0813">Transport</keyword>
<keyword evidence="3" id="KW-0547">Nucleotide-binding</keyword>
<reference evidence="7 8" key="1">
    <citation type="journal article" date="2013" name="Genome Announc.">
        <title>Draft Genome Sequence of Rhodococcus rhodnii Strain LMG5362, a Symbiont of Rhodnius prolixus (Hemiptera, Reduviidae, Triatominae), the Principle Vector of Trypanosoma cruzi.</title>
        <authorList>
            <person name="Pachebat J.A."/>
            <person name="van Keulen G."/>
            <person name="Whitten M.M."/>
            <person name="Girdwood S."/>
            <person name="Del Sol R."/>
            <person name="Dyson P.J."/>
            <person name="Facey P.D."/>
        </authorList>
    </citation>
    <scope>NUCLEOTIDE SEQUENCE [LARGE SCALE GENOMIC DNA]</scope>
    <source>
        <strain evidence="7 8">LMG 5362</strain>
    </source>
</reference>
<dbReference type="AlphaFoldDB" id="R7WM20"/>
<dbReference type="InterPro" id="IPR003439">
    <property type="entry name" value="ABC_transporter-like_ATP-bd"/>
</dbReference>
<feature type="domain" description="ABC transporter" evidence="6">
    <location>
        <begin position="5"/>
        <end position="230"/>
    </location>
</feature>
<dbReference type="eggNOG" id="COG1131">
    <property type="taxonomic scope" value="Bacteria"/>
</dbReference>
<dbReference type="SMART" id="SM00382">
    <property type="entry name" value="AAA"/>
    <property type="match status" value="1"/>
</dbReference>
<dbReference type="PATRIC" id="fig|1273125.3.peg.2222"/>
<evidence type="ECO:0000313" key="8">
    <source>
        <dbReference type="Proteomes" id="UP000013525"/>
    </source>
</evidence>
<evidence type="ECO:0000256" key="3">
    <source>
        <dbReference type="ARBA" id="ARBA00022741"/>
    </source>
</evidence>
<dbReference type="GO" id="GO:0016887">
    <property type="term" value="F:ATP hydrolysis activity"/>
    <property type="evidence" value="ECO:0007669"/>
    <property type="project" value="InterPro"/>
</dbReference>
<evidence type="ECO:0000313" key="7">
    <source>
        <dbReference type="EMBL" id="EOM76310.1"/>
    </source>
</evidence>
<evidence type="ECO:0000256" key="2">
    <source>
        <dbReference type="ARBA" id="ARBA00022448"/>
    </source>
</evidence>
<comment type="subcellular location">
    <subcellularLocation>
        <location evidence="1">Cell membrane</location>
        <topology evidence="1">Peripheral membrane protein</topology>
    </subcellularLocation>
</comment>
<dbReference type="InterPro" id="IPR017871">
    <property type="entry name" value="ABC_transporter-like_CS"/>
</dbReference>
<organism evidence="7 8">
    <name type="scientific">Rhodococcus rhodnii LMG 5362</name>
    <dbReference type="NCBI Taxonomy" id="1273125"/>
    <lineage>
        <taxon>Bacteria</taxon>
        <taxon>Bacillati</taxon>
        <taxon>Actinomycetota</taxon>
        <taxon>Actinomycetes</taxon>
        <taxon>Mycobacteriales</taxon>
        <taxon>Nocardiaceae</taxon>
        <taxon>Rhodococcus</taxon>
    </lineage>
</organism>
<dbReference type="PROSITE" id="PS00211">
    <property type="entry name" value="ABC_TRANSPORTER_1"/>
    <property type="match status" value="1"/>
</dbReference>
<dbReference type="EMBL" id="APMY01000070">
    <property type="protein sequence ID" value="EOM76310.1"/>
    <property type="molecule type" value="Genomic_DNA"/>
</dbReference>
<dbReference type="Gene3D" id="3.40.50.300">
    <property type="entry name" value="P-loop containing nucleotide triphosphate hydrolases"/>
    <property type="match status" value="1"/>
</dbReference>
<dbReference type="PROSITE" id="PS50893">
    <property type="entry name" value="ABC_TRANSPORTER_2"/>
    <property type="match status" value="1"/>
</dbReference>
<protein>
    <submittedName>
        <fullName evidence="7">ABC drug resistance transporter</fullName>
    </submittedName>
</protein>
<dbReference type="InterPro" id="IPR027417">
    <property type="entry name" value="P-loop_NTPase"/>
</dbReference>
<dbReference type="PANTHER" id="PTHR42711:SF16">
    <property type="entry name" value="ABC TRANSPORTER ATP-BINDING PROTEIN"/>
    <property type="match status" value="1"/>
</dbReference>
<dbReference type="InterPro" id="IPR050763">
    <property type="entry name" value="ABC_transporter_ATP-binding"/>
</dbReference>
<comment type="caution">
    <text evidence="7">The sequence shown here is derived from an EMBL/GenBank/DDBJ whole genome shotgun (WGS) entry which is preliminary data.</text>
</comment>
<evidence type="ECO:0000256" key="4">
    <source>
        <dbReference type="ARBA" id="ARBA00022840"/>
    </source>
</evidence>
<dbReference type="GO" id="GO:0005524">
    <property type="term" value="F:ATP binding"/>
    <property type="evidence" value="ECO:0007669"/>
    <property type="project" value="UniProtKB-KW"/>
</dbReference>
<proteinExistence type="predicted"/>
<evidence type="ECO:0000256" key="5">
    <source>
        <dbReference type="ARBA" id="ARBA00023251"/>
    </source>
</evidence>
<dbReference type="Pfam" id="PF00005">
    <property type="entry name" value="ABC_tran"/>
    <property type="match status" value="1"/>
</dbReference>
<gene>
    <name evidence="7" type="ORF">Rrhod_2311</name>
</gene>